<feature type="domain" description="Fibronectin type-III" evidence="1">
    <location>
        <begin position="84"/>
        <end position="173"/>
    </location>
</feature>
<dbReference type="Gene3D" id="2.60.40.10">
    <property type="entry name" value="Immunoglobulins"/>
    <property type="match status" value="5"/>
</dbReference>
<dbReference type="InterPro" id="IPR013783">
    <property type="entry name" value="Ig-like_fold"/>
</dbReference>
<reference evidence="2" key="1">
    <citation type="submission" date="2019-06" db="EMBL/GenBank/DDBJ databases">
        <authorList>
            <consortium name="Wellcome Sanger Institute Data Sharing"/>
        </authorList>
    </citation>
    <scope>NUCLEOTIDE SEQUENCE [LARGE SCALE GENOMIC DNA]</scope>
</reference>
<dbReference type="InterPro" id="IPR003961">
    <property type="entry name" value="FN3_dom"/>
</dbReference>
<sequence>VVSVVDCTDRTAHVSWLPSPNAVSYSVEATSSGQTLSCSSSSSSNCTLENLVCGQTYEVVVMATDGTCETSASVPFSQDPVPCAPMNVTTSHSCGNNDIAVSWDTAAVPLNYSVTATLLSGSASPVQCNSDSSSCTLTGLQCGQFYNVSVKASSGSCCGPYSGLTAVIECGSNFLQVSWNTSLSATSYTAMVTDPDGVTMNCSSSDPACAFSSLQCATQYNISVTSEDNSCSSSPSQTVITTGLCPPASVSVSTDCENNTVSWSAVEGAEMFIATATAEDGHNHTCQSNYSTSCNFTDLHCGEIYSVTVVTVDRRWGCSSRPSSAVEVTTAPCLPENVVAEVNCSTNVMSVSWSELPVSDDYTAWAISEGHNASCNSTSNFCSIHDLQCGQVYDVVVTASTIHCEVIAENTTVEQNCSTNAITVQWDHSSSGQQYTVSASSASGVNATCDTTNSSCSFLDLSCGQHYTFTVTGHTNVCMSESTTMEKYTGTFLSCSVVSNSEVAPCPPSNVSAELNCVTHDGVVSWSPAAASVAYSVQAMSVNGHNSSCSSMGTSCNLEDLVCGQEYSVVVEPMHTGCSGPVSPTVMLLTGEVLPKHSILYLQSSKSVRIT</sequence>
<dbReference type="Ensembl" id="ENSSORT00005031121.1">
    <property type="protein sequence ID" value="ENSSORP00005030275.1"/>
    <property type="gene ID" value="ENSSORG00005014433.1"/>
</dbReference>
<reference evidence="2" key="2">
    <citation type="submission" date="2025-08" db="UniProtKB">
        <authorList>
            <consortium name="Ensembl"/>
        </authorList>
    </citation>
    <scope>IDENTIFICATION</scope>
</reference>
<dbReference type="PANTHER" id="PTHR47135:SF4">
    <property type="match status" value="1"/>
</dbReference>
<accession>A0A673AKQ4</accession>
<name>A0A673AKQ4_9TELE</name>
<protein>
    <recommendedName>
        <fullName evidence="1">Fibronectin type-III domain-containing protein</fullName>
    </recommendedName>
</protein>
<dbReference type="InParanoid" id="A0A673AKQ4"/>
<dbReference type="Pfam" id="PF00041">
    <property type="entry name" value="fn3"/>
    <property type="match status" value="2"/>
</dbReference>
<feature type="domain" description="Fibronectin type-III" evidence="1">
    <location>
        <begin position="507"/>
        <end position="593"/>
    </location>
</feature>
<dbReference type="PROSITE" id="PS50853">
    <property type="entry name" value="FN3"/>
    <property type="match status" value="3"/>
</dbReference>
<evidence type="ECO:0000259" key="1">
    <source>
        <dbReference type="PROSITE" id="PS50853"/>
    </source>
</evidence>
<feature type="domain" description="Fibronectin type-III" evidence="1">
    <location>
        <begin position="1"/>
        <end position="81"/>
    </location>
</feature>
<dbReference type="AlphaFoldDB" id="A0A673AKQ4"/>
<dbReference type="InterPro" id="IPR036116">
    <property type="entry name" value="FN3_sf"/>
</dbReference>
<evidence type="ECO:0000313" key="2">
    <source>
        <dbReference type="Ensembl" id="ENSSORP00005030275.1"/>
    </source>
</evidence>
<dbReference type="CDD" id="cd00063">
    <property type="entry name" value="FN3"/>
    <property type="match status" value="1"/>
</dbReference>
<reference evidence="2" key="3">
    <citation type="submission" date="2025-09" db="UniProtKB">
        <authorList>
            <consortium name="Ensembl"/>
        </authorList>
    </citation>
    <scope>IDENTIFICATION</scope>
</reference>
<dbReference type="SMART" id="SM00060">
    <property type="entry name" value="FN3"/>
    <property type="match status" value="6"/>
</dbReference>
<dbReference type="PANTHER" id="PTHR47135">
    <property type="entry name" value="FIBRONECTIN TYPE III DOMAIN-CONTAINING PROTEIN 7"/>
    <property type="match status" value="1"/>
</dbReference>
<evidence type="ECO:0000313" key="3">
    <source>
        <dbReference type="Proteomes" id="UP000472271"/>
    </source>
</evidence>
<organism evidence="2 3">
    <name type="scientific">Sphaeramia orbicularis</name>
    <name type="common">orbiculate cardinalfish</name>
    <dbReference type="NCBI Taxonomy" id="375764"/>
    <lineage>
        <taxon>Eukaryota</taxon>
        <taxon>Metazoa</taxon>
        <taxon>Chordata</taxon>
        <taxon>Craniata</taxon>
        <taxon>Vertebrata</taxon>
        <taxon>Euteleostomi</taxon>
        <taxon>Actinopterygii</taxon>
        <taxon>Neopterygii</taxon>
        <taxon>Teleostei</taxon>
        <taxon>Neoteleostei</taxon>
        <taxon>Acanthomorphata</taxon>
        <taxon>Gobiaria</taxon>
        <taxon>Kurtiformes</taxon>
        <taxon>Apogonoidei</taxon>
        <taxon>Apogonidae</taxon>
        <taxon>Apogoninae</taxon>
        <taxon>Sphaeramia</taxon>
    </lineage>
</organism>
<dbReference type="Proteomes" id="UP000472271">
    <property type="component" value="Chromosome 17"/>
</dbReference>
<dbReference type="SUPFAM" id="SSF49265">
    <property type="entry name" value="Fibronectin type III"/>
    <property type="match status" value="5"/>
</dbReference>
<keyword evidence="3" id="KW-1185">Reference proteome</keyword>
<proteinExistence type="predicted"/>